<name>U9STF9_RHIID</name>
<gene>
    <name evidence="1" type="ORF">GLOINDRAFT_280485</name>
</gene>
<sequence length="58" mass="6720">MITNSPNLLEILNLQKDCDVKCIKGIHAKGKVFCYMYHAISIKAKKIEIDLFLFFFVL</sequence>
<protein>
    <submittedName>
        <fullName evidence="1">Uncharacterized protein</fullName>
    </submittedName>
</protein>
<reference evidence="1" key="1">
    <citation type="submission" date="2013-07" db="EMBL/GenBank/DDBJ databases">
        <title>The genome of an arbuscular mycorrhizal fungus provides insights into the evolution of the oldest plant symbiosis.</title>
        <authorList>
            <consortium name="DOE Joint Genome Institute"/>
            <person name="Tisserant E."/>
            <person name="Malbreil M."/>
            <person name="Kuo A."/>
            <person name="Kohler A."/>
            <person name="Symeonidi A."/>
            <person name="Balestrini R."/>
            <person name="Charron P."/>
            <person name="Duensing N."/>
            <person name="Frei-dit-Frey N."/>
            <person name="Gianinazzi-Pearson V."/>
            <person name="Gilbert B."/>
            <person name="Handa Y."/>
            <person name="Hijri M."/>
            <person name="Kaul R."/>
            <person name="Kawaguchi M."/>
            <person name="Krajinski F."/>
            <person name="Lammers P."/>
            <person name="Lapierre D."/>
            <person name="Masclaux F.G."/>
            <person name="Murat C."/>
            <person name="Morin E."/>
            <person name="Ndikumana S."/>
            <person name="Pagni M."/>
            <person name="Petitpierre D."/>
            <person name="Requena N."/>
            <person name="Rosikiewicz P."/>
            <person name="Riley R."/>
            <person name="Saito K."/>
            <person name="San Clemente H."/>
            <person name="Shapiro H."/>
            <person name="van Tuinen D."/>
            <person name="Becard G."/>
            <person name="Bonfante P."/>
            <person name="Paszkowski U."/>
            <person name="Shachar-Hill Y."/>
            <person name="Young J.P."/>
            <person name="Sanders I.R."/>
            <person name="Henrissat B."/>
            <person name="Rensing S.A."/>
            <person name="Grigoriev I.V."/>
            <person name="Corradi N."/>
            <person name="Roux C."/>
            <person name="Martin F."/>
        </authorList>
    </citation>
    <scope>NUCLEOTIDE SEQUENCE</scope>
    <source>
        <strain evidence="1">DAOM 197198</strain>
    </source>
</reference>
<organism evidence="1">
    <name type="scientific">Rhizophagus irregularis (strain DAOM 181602 / DAOM 197198 / MUCL 43194)</name>
    <name type="common">Arbuscular mycorrhizal fungus</name>
    <name type="synonym">Glomus intraradices</name>
    <dbReference type="NCBI Taxonomy" id="747089"/>
    <lineage>
        <taxon>Eukaryota</taxon>
        <taxon>Fungi</taxon>
        <taxon>Fungi incertae sedis</taxon>
        <taxon>Mucoromycota</taxon>
        <taxon>Glomeromycotina</taxon>
        <taxon>Glomeromycetes</taxon>
        <taxon>Glomerales</taxon>
        <taxon>Glomeraceae</taxon>
        <taxon>Rhizophagus</taxon>
    </lineage>
</organism>
<proteinExistence type="predicted"/>
<dbReference type="HOGENOM" id="CLU_2980290_0_0_1"/>
<accession>U9STF9</accession>
<dbReference type="AlphaFoldDB" id="U9STF9"/>
<dbReference type="EMBL" id="KI298174">
    <property type="protein sequence ID" value="ERZ99189.1"/>
    <property type="molecule type" value="Genomic_DNA"/>
</dbReference>
<evidence type="ECO:0000313" key="1">
    <source>
        <dbReference type="EMBL" id="ERZ99189.1"/>
    </source>
</evidence>